<evidence type="ECO:0000313" key="4">
    <source>
        <dbReference type="EMBL" id="KAK4793120.1"/>
    </source>
</evidence>
<dbReference type="InterPro" id="IPR044552">
    <property type="entry name" value="GLIP1-5/GLL25"/>
</dbReference>
<dbReference type="EMBL" id="JAXQNO010000008">
    <property type="protein sequence ID" value="KAK4793120.1"/>
    <property type="molecule type" value="Genomic_DNA"/>
</dbReference>
<dbReference type="Pfam" id="PF00657">
    <property type="entry name" value="Lipase_GDSL"/>
    <property type="match status" value="1"/>
</dbReference>
<dbReference type="InterPro" id="IPR036514">
    <property type="entry name" value="SGNH_hydro_sf"/>
</dbReference>
<evidence type="ECO:0000256" key="1">
    <source>
        <dbReference type="ARBA" id="ARBA00008668"/>
    </source>
</evidence>
<proteinExistence type="inferred from homology"/>
<evidence type="ECO:0008006" key="6">
    <source>
        <dbReference type="Google" id="ProtNLM"/>
    </source>
</evidence>
<dbReference type="GO" id="GO:0016298">
    <property type="term" value="F:lipase activity"/>
    <property type="evidence" value="ECO:0007669"/>
    <property type="project" value="TreeGrafter"/>
</dbReference>
<dbReference type="CDD" id="cd01837">
    <property type="entry name" value="SGNH_plant_lipase_like"/>
    <property type="match status" value="1"/>
</dbReference>
<evidence type="ECO:0000256" key="3">
    <source>
        <dbReference type="SAM" id="SignalP"/>
    </source>
</evidence>
<dbReference type="AlphaFoldDB" id="A0AAN7MAX2"/>
<accession>A0AAN7MAX2</accession>
<dbReference type="PANTHER" id="PTHR45966:SF12">
    <property type="entry name" value="GDSL ESTERASE_LIPASE 1-LIKE ISOFORM X2"/>
    <property type="match status" value="1"/>
</dbReference>
<evidence type="ECO:0000256" key="2">
    <source>
        <dbReference type="ARBA" id="ARBA00022729"/>
    </source>
</evidence>
<feature type="chain" id="PRO_5042843233" description="GDSL esterase/lipase" evidence="3">
    <location>
        <begin position="30"/>
        <end position="375"/>
    </location>
</feature>
<feature type="signal peptide" evidence="3">
    <location>
        <begin position="1"/>
        <end position="29"/>
    </location>
</feature>
<keyword evidence="5" id="KW-1185">Reference proteome</keyword>
<dbReference type="Gene3D" id="3.40.50.1110">
    <property type="entry name" value="SGNH hydrolase"/>
    <property type="match status" value="1"/>
</dbReference>
<keyword evidence="2 3" id="KW-0732">Signal</keyword>
<evidence type="ECO:0000313" key="5">
    <source>
        <dbReference type="Proteomes" id="UP001346149"/>
    </source>
</evidence>
<comment type="caution">
    <text evidence="4">The sequence shown here is derived from an EMBL/GenBank/DDBJ whole genome shotgun (WGS) entry which is preliminary data.</text>
</comment>
<dbReference type="InterPro" id="IPR001087">
    <property type="entry name" value="GDSL"/>
</dbReference>
<protein>
    <recommendedName>
        <fullName evidence="6">GDSL esterase/lipase</fullName>
    </recommendedName>
</protein>
<comment type="similarity">
    <text evidence="1">Belongs to the 'GDSL' lipolytic enzyme family.</text>
</comment>
<reference evidence="4 5" key="1">
    <citation type="journal article" date="2023" name="Hortic Res">
        <title>Pangenome of water caltrop reveals structural variations and asymmetric subgenome divergence after allopolyploidization.</title>
        <authorList>
            <person name="Zhang X."/>
            <person name="Chen Y."/>
            <person name="Wang L."/>
            <person name="Yuan Y."/>
            <person name="Fang M."/>
            <person name="Shi L."/>
            <person name="Lu R."/>
            <person name="Comes H.P."/>
            <person name="Ma Y."/>
            <person name="Chen Y."/>
            <person name="Huang G."/>
            <person name="Zhou Y."/>
            <person name="Zheng Z."/>
            <person name="Qiu Y."/>
        </authorList>
    </citation>
    <scope>NUCLEOTIDE SEQUENCE [LARGE SCALE GENOMIC DNA]</scope>
    <source>
        <strain evidence="4">F231</strain>
    </source>
</reference>
<organism evidence="4 5">
    <name type="scientific">Trapa natans</name>
    <name type="common">Water chestnut</name>
    <dbReference type="NCBI Taxonomy" id="22666"/>
    <lineage>
        <taxon>Eukaryota</taxon>
        <taxon>Viridiplantae</taxon>
        <taxon>Streptophyta</taxon>
        <taxon>Embryophyta</taxon>
        <taxon>Tracheophyta</taxon>
        <taxon>Spermatophyta</taxon>
        <taxon>Magnoliopsida</taxon>
        <taxon>eudicotyledons</taxon>
        <taxon>Gunneridae</taxon>
        <taxon>Pentapetalae</taxon>
        <taxon>rosids</taxon>
        <taxon>malvids</taxon>
        <taxon>Myrtales</taxon>
        <taxon>Lythraceae</taxon>
        <taxon>Trapa</taxon>
    </lineage>
</organism>
<sequence length="375" mass="41495">MASFRLPRFLLLVSLANIAVVIHPVGTLAKSKNAGKQKHKPFFVFGDSAFDPGNYQYLDGVDQKGPLAYSWPYGQHFSSGAIGRHSHGRIVPDFIADNANLGLIPPCLAPGVNFINGVNFASAGAGVFTDNSGAMNMEQQMRKFEEVRAWFVHKLGAEPARKTLKRAVYLFGFGSKEYLSLYLSGRNTSKSSQRKYAEMVVGNITDAFLEIYNAGGRKFGFQNVGPLGCLPMLRATESSENAGACVEELNSMARKHNKALAGTLKRLGSLLPGFKHSIFDYYGALMDRIHNATKYGLEEGKEPCYRAKELNGGMMMNWEGNNWMEQYMLCQNSSLYVFFDGIHTTEAVNSQLAELMWDGPSSITQPSTLKQFFQL</sequence>
<dbReference type="InterPro" id="IPR035669">
    <property type="entry name" value="SGNH_plant_lipase-like"/>
</dbReference>
<name>A0AAN7MAX2_TRANT</name>
<gene>
    <name evidence="4" type="ORF">SAY86_023555</name>
</gene>
<dbReference type="Proteomes" id="UP001346149">
    <property type="component" value="Unassembled WGS sequence"/>
</dbReference>
<dbReference type="PANTHER" id="PTHR45966">
    <property type="entry name" value="GDSL-LIKE LIPASE/ACYLHYDROLASE"/>
    <property type="match status" value="1"/>
</dbReference>